<evidence type="ECO:0000256" key="1">
    <source>
        <dbReference type="SAM" id="MobiDB-lite"/>
    </source>
</evidence>
<feature type="compositionally biased region" description="Acidic residues" evidence="1">
    <location>
        <begin position="444"/>
        <end position="454"/>
    </location>
</feature>
<feature type="region of interest" description="Disordered" evidence="1">
    <location>
        <begin position="151"/>
        <end position="170"/>
    </location>
</feature>
<feature type="compositionally biased region" description="Basic and acidic residues" evidence="1">
    <location>
        <begin position="310"/>
        <end position="341"/>
    </location>
</feature>
<dbReference type="EMBL" id="CP001333">
    <property type="protein sequence ID" value="ACO67829.1"/>
    <property type="molecule type" value="Genomic_DNA"/>
</dbReference>
<dbReference type="KEGG" id="mis:MICPUN_64513"/>
<feature type="region of interest" description="Disordered" evidence="1">
    <location>
        <begin position="229"/>
        <end position="261"/>
    </location>
</feature>
<evidence type="ECO:0000313" key="2">
    <source>
        <dbReference type="EMBL" id="ACO67829.1"/>
    </source>
</evidence>
<evidence type="ECO:0000313" key="3">
    <source>
        <dbReference type="Proteomes" id="UP000002009"/>
    </source>
</evidence>
<dbReference type="GeneID" id="8249323"/>
<dbReference type="RefSeq" id="XP_002506571.1">
    <property type="nucleotide sequence ID" value="XM_002506525.1"/>
</dbReference>
<accession>C1EIB0</accession>
<feature type="region of interest" description="Disordered" evidence="1">
    <location>
        <begin position="414"/>
        <end position="454"/>
    </location>
</feature>
<gene>
    <name evidence="2" type="ORF">MICPUN_64513</name>
</gene>
<dbReference type="InParanoid" id="C1EIB0"/>
<organism evidence="2 3">
    <name type="scientific">Micromonas commoda (strain RCC299 / NOUM17 / CCMP2709)</name>
    <name type="common">Picoplanktonic green alga</name>
    <dbReference type="NCBI Taxonomy" id="296587"/>
    <lineage>
        <taxon>Eukaryota</taxon>
        <taxon>Viridiplantae</taxon>
        <taxon>Chlorophyta</taxon>
        <taxon>Mamiellophyceae</taxon>
        <taxon>Mamiellales</taxon>
        <taxon>Mamiellaceae</taxon>
        <taxon>Micromonas</taxon>
    </lineage>
</organism>
<feature type="region of interest" description="Disordered" evidence="1">
    <location>
        <begin position="310"/>
        <end position="390"/>
    </location>
</feature>
<protein>
    <submittedName>
        <fullName evidence="2">Uncharacterized protein</fullName>
    </submittedName>
</protein>
<proteinExistence type="predicted"/>
<reference evidence="2 3" key="1">
    <citation type="journal article" date="2009" name="Science">
        <title>Green evolution and dynamic adaptations revealed by genomes of the marine picoeukaryotes Micromonas.</title>
        <authorList>
            <person name="Worden A.Z."/>
            <person name="Lee J.H."/>
            <person name="Mock T."/>
            <person name="Rouze P."/>
            <person name="Simmons M.P."/>
            <person name="Aerts A.L."/>
            <person name="Allen A.E."/>
            <person name="Cuvelier M.L."/>
            <person name="Derelle E."/>
            <person name="Everett M.V."/>
            <person name="Foulon E."/>
            <person name="Grimwood J."/>
            <person name="Gundlach H."/>
            <person name="Henrissat B."/>
            <person name="Napoli C."/>
            <person name="McDonald S.M."/>
            <person name="Parker M.S."/>
            <person name="Rombauts S."/>
            <person name="Salamov A."/>
            <person name="Von Dassow P."/>
            <person name="Badger J.H."/>
            <person name="Coutinho P.M."/>
            <person name="Demir E."/>
            <person name="Dubchak I."/>
            <person name="Gentemann C."/>
            <person name="Eikrem W."/>
            <person name="Gready J.E."/>
            <person name="John U."/>
            <person name="Lanier W."/>
            <person name="Lindquist E.A."/>
            <person name="Lucas S."/>
            <person name="Mayer K.F."/>
            <person name="Moreau H."/>
            <person name="Not F."/>
            <person name="Otillar R."/>
            <person name="Panaud O."/>
            <person name="Pangilinan J."/>
            <person name="Paulsen I."/>
            <person name="Piegu B."/>
            <person name="Poliakov A."/>
            <person name="Robbens S."/>
            <person name="Schmutz J."/>
            <person name="Toulza E."/>
            <person name="Wyss T."/>
            <person name="Zelensky A."/>
            <person name="Zhou K."/>
            <person name="Armbrust E.V."/>
            <person name="Bhattacharya D."/>
            <person name="Goodenough U.W."/>
            <person name="Van de Peer Y."/>
            <person name="Grigoriev I.V."/>
        </authorList>
    </citation>
    <scope>NUCLEOTIDE SEQUENCE [LARGE SCALE GENOMIC DNA]</scope>
    <source>
        <strain evidence="3">RCC299 / NOUM17</strain>
    </source>
</reference>
<dbReference type="AlphaFoldDB" id="C1EIB0"/>
<sequence length="502" mass="54157">MREPLAVPCEVEAASFSGRVPPSTREAVAYVDLCGLALLDPRTLRASHRWLFTNLAGWHATSETTLSVRYIPRPNAGPRTITLLFPPGCAPEVQLDMERKVRMYAEGMIPREKLDDDRLPEGATLSADSLRDARTLPDAPLSDAVLRAAHPRRGRVDRPPSVQNTPAGWAPRRIDLDDETIDDLTIAKPSSARNLDDTFATIRAAFRGAASSAVKPASIVAKLKSTGKLHRGETGGRGGGGGGGGGGVFRTPAPNGADATPAMTERQRTVMADAVGAWRSVGTALSDTPLDEHAVRAAWERREWARQAEEASHAAAARAEEERLERLERGPEPPAVRRWDRGTSGAPPPRGHRLARRLAAEGPARRRGADRAPPPMFDATPSRGLDDSSIDGFRGAADEWPGDEGDFFYDVEVGTTPNGRAAPGGGERRRGTESRETVDGFARDEDEEEEEEEEVAVNRRVRTFAGVVKESLARVGRAASAGDVDAEVAALINRLRRLAAER</sequence>
<feature type="compositionally biased region" description="Basic and acidic residues" evidence="1">
    <location>
        <begin position="426"/>
        <end position="443"/>
    </location>
</feature>
<name>C1EIB0_MICCC</name>
<keyword evidence="3" id="KW-1185">Reference proteome</keyword>
<dbReference type="Proteomes" id="UP000002009">
    <property type="component" value="Chromosome 15"/>
</dbReference>
<feature type="compositionally biased region" description="Gly residues" evidence="1">
    <location>
        <begin position="235"/>
        <end position="248"/>
    </location>
</feature>